<organism evidence="2 3">
    <name type="scientific">Saccharomyces pastorianus</name>
    <name type="common">Lager yeast</name>
    <name type="synonym">Saccharomyces cerevisiae x Saccharomyces eubayanus</name>
    <dbReference type="NCBI Taxonomy" id="27292"/>
    <lineage>
        <taxon>Eukaryota</taxon>
        <taxon>Fungi</taxon>
        <taxon>Dikarya</taxon>
        <taxon>Ascomycota</taxon>
        <taxon>Saccharomycotina</taxon>
        <taxon>Saccharomycetes</taxon>
        <taxon>Saccharomycetales</taxon>
        <taxon>Saccharomycetaceae</taxon>
        <taxon>Saccharomyces</taxon>
    </lineage>
</organism>
<keyword evidence="3" id="KW-1185">Reference proteome</keyword>
<dbReference type="AlphaFoldDB" id="A0A6C1EFD1"/>
<reference evidence="2 3" key="1">
    <citation type="journal article" date="2019" name="BMC Genomics">
        <title>Chromosome level assembly and comparative genome analysis confirm lager-brewing yeasts originated from a single hybridization.</title>
        <authorList>
            <person name="Salazar A.N."/>
            <person name="Gorter de Vries A.R."/>
            <person name="van den Broek M."/>
            <person name="Brouwers N."/>
            <person name="de la Torre Cortes P."/>
            <person name="Kuijpers N.G.A."/>
            <person name="Daran J.G."/>
            <person name="Abeel T."/>
        </authorList>
    </citation>
    <scope>NUCLEOTIDE SEQUENCE [LARGE SCALE GENOMIC DNA]</scope>
    <source>
        <strain evidence="2 3">CBS 1483</strain>
    </source>
</reference>
<name>A0A6C1EFD1_SACPS</name>
<gene>
    <name evidence="2" type="ORF">GRS66_010814</name>
</gene>
<feature type="compositionally biased region" description="Polar residues" evidence="1">
    <location>
        <begin position="123"/>
        <end position="140"/>
    </location>
</feature>
<dbReference type="GO" id="GO:0003676">
    <property type="term" value="F:nucleic acid binding"/>
    <property type="evidence" value="ECO:0007669"/>
    <property type="project" value="InterPro"/>
</dbReference>
<feature type="region of interest" description="Disordered" evidence="1">
    <location>
        <begin position="71"/>
        <end position="140"/>
    </location>
</feature>
<sequence>MARSKTNSKKNSAGKRLIDRVVPMDRIKKVGTHKKTPVKHTKEGFSVVNGKLVSSNDIGVLLREAQGAIDKRNNVSQGKNKKNGIRTNNKSNNRHQINVNTSPGWGAREETERGPSSKRRSQKASSTNNMNISLGSNTLNGKKQRQQFDGEMGSGSQLVISTNSDASDKLLMLFNLTLGVNHENLKNVLQNLSQVQIAHVKVRDLPSGSATAKVRLAYPTTQSLEKVRKLFHGALVDGRRIQVVIASEESTHLSY</sequence>
<protein>
    <submittedName>
        <fullName evidence="2">Uncharacterized protein</fullName>
    </submittedName>
</protein>
<evidence type="ECO:0000313" key="3">
    <source>
        <dbReference type="Proteomes" id="UP000501346"/>
    </source>
</evidence>
<accession>A0A6C1EFD1</accession>
<dbReference type="CDD" id="cd00590">
    <property type="entry name" value="RRM_SF"/>
    <property type="match status" value="1"/>
</dbReference>
<evidence type="ECO:0000313" key="2">
    <source>
        <dbReference type="EMBL" id="QID88108.1"/>
    </source>
</evidence>
<dbReference type="SUPFAM" id="SSF54928">
    <property type="entry name" value="RNA-binding domain, RBD"/>
    <property type="match status" value="1"/>
</dbReference>
<proteinExistence type="predicted"/>
<dbReference type="OrthoDB" id="4068661at2759"/>
<feature type="compositionally biased region" description="Polar residues" evidence="1">
    <location>
        <begin position="85"/>
        <end position="103"/>
    </location>
</feature>
<dbReference type="Proteomes" id="UP000501346">
    <property type="component" value="Chromosome SeXV-SeVIII"/>
</dbReference>
<dbReference type="InterPro" id="IPR035979">
    <property type="entry name" value="RBD_domain_sf"/>
</dbReference>
<dbReference type="EMBL" id="CP049012">
    <property type="protein sequence ID" value="QID88108.1"/>
    <property type="molecule type" value="Genomic_DNA"/>
</dbReference>
<evidence type="ECO:0000256" key="1">
    <source>
        <dbReference type="SAM" id="MobiDB-lite"/>
    </source>
</evidence>